<keyword evidence="3" id="KW-1185">Reference proteome</keyword>
<dbReference type="OrthoDB" id="3210850at2759"/>
<name>A0A1C7M1U8_GRIFR</name>
<keyword evidence="1" id="KW-0472">Membrane</keyword>
<evidence type="ECO:0008006" key="4">
    <source>
        <dbReference type="Google" id="ProtNLM"/>
    </source>
</evidence>
<feature type="transmembrane region" description="Helical" evidence="1">
    <location>
        <begin position="152"/>
        <end position="176"/>
    </location>
</feature>
<keyword evidence="1" id="KW-0812">Transmembrane</keyword>
<dbReference type="OMA" id="HGAGMEL"/>
<dbReference type="Proteomes" id="UP000092993">
    <property type="component" value="Unassembled WGS sequence"/>
</dbReference>
<proteinExistence type="predicted"/>
<evidence type="ECO:0000313" key="2">
    <source>
        <dbReference type="EMBL" id="OBZ70953.1"/>
    </source>
</evidence>
<dbReference type="EMBL" id="LUGG01000013">
    <property type="protein sequence ID" value="OBZ70953.1"/>
    <property type="molecule type" value="Genomic_DNA"/>
</dbReference>
<gene>
    <name evidence="2" type="ORF">A0H81_09114</name>
</gene>
<dbReference type="AlphaFoldDB" id="A0A1C7M1U8"/>
<reference evidence="2 3" key="1">
    <citation type="submission" date="2016-03" db="EMBL/GenBank/DDBJ databases">
        <title>Whole genome sequencing of Grifola frondosa 9006-11.</title>
        <authorList>
            <person name="Min B."/>
            <person name="Park H."/>
            <person name="Kim J.-G."/>
            <person name="Cho H."/>
            <person name="Oh Y.-L."/>
            <person name="Kong W.-S."/>
            <person name="Choi I.-G."/>
        </authorList>
    </citation>
    <scope>NUCLEOTIDE SEQUENCE [LARGE SCALE GENOMIC DNA]</scope>
    <source>
        <strain evidence="2 3">9006-11</strain>
    </source>
</reference>
<organism evidence="2 3">
    <name type="scientific">Grifola frondosa</name>
    <name type="common">Maitake</name>
    <name type="synonym">Polyporus frondosus</name>
    <dbReference type="NCBI Taxonomy" id="5627"/>
    <lineage>
        <taxon>Eukaryota</taxon>
        <taxon>Fungi</taxon>
        <taxon>Dikarya</taxon>
        <taxon>Basidiomycota</taxon>
        <taxon>Agaricomycotina</taxon>
        <taxon>Agaricomycetes</taxon>
        <taxon>Polyporales</taxon>
        <taxon>Grifolaceae</taxon>
        <taxon>Grifola</taxon>
    </lineage>
</organism>
<comment type="caution">
    <text evidence="2">The sequence shown here is derived from an EMBL/GenBank/DDBJ whole genome shotgun (WGS) entry which is preliminary data.</text>
</comment>
<keyword evidence="1" id="KW-1133">Transmembrane helix</keyword>
<sequence>MLVILTFIDSWAFLFSTGVLIHGAGMELNITVCSLGVFSCIVFYASSKIMIYLYLIEKVHVVWSPISRVARLKSLIYLGGLSLIVVYVGVGIILVCGRITYFRDDGSCVIGLTRHASLVLLVYDLLVNILLTSLFLLSLSRARFRSVSVRRVAVRTVWAAAVALTTSCINILILTLMHGHQLGWICLGSCGTDVVVNAVVLFWVSTGSNADPSATTTDPQGQRPGRVLRPVQELLDLHPSKLCPYSAFPEGCAAGGKIAEDLELQPDISDVEGEREVVSPSTSSMGILSTFQAFTSIFGGAGDELTAHEIQVSVTTELNITFDDGSSVFPVHDKDSARTTEAVGDVISEVKEADTSDSAVSPSAR</sequence>
<dbReference type="PANTHER" id="PTHR38848:SF3">
    <property type="entry name" value="G-PROTEIN COUPLED RECEPTORS FAMILY 3 PROFILE DOMAIN-CONTAINING PROTEIN"/>
    <property type="match status" value="1"/>
</dbReference>
<feature type="transmembrane region" description="Helical" evidence="1">
    <location>
        <begin position="120"/>
        <end position="140"/>
    </location>
</feature>
<accession>A0A1C7M1U8</accession>
<dbReference type="PANTHER" id="PTHR38848">
    <property type="entry name" value="G-PROTEIN COUPLED RECEPTORS FAMILY 3 PROFILE DOMAIN-CONTAINING PROTEIN"/>
    <property type="match status" value="1"/>
</dbReference>
<evidence type="ECO:0000313" key="3">
    <source>
        <dbReference type="Proteomes" id="UP000092993"/>
    </source>
</evidence>
<evidence type="ECO:0000256" key="1">
    <source>
        <dbReference type="SAM" id="Phobius"/>
    </source>
</evidence>
<feature type="transmembrane region" description="Helical" evidence="1">
    <location>
        <begin position="75"/>
        <end position="100"/>
    </location>
</feature>
<feature type="transmembrane region" description="Helical" evidence="1">
    <location>
        <begin position="35"/>
        <end position="55"/>
    </location>
</feature>
<protein>
    <recommendedName>
        <fullName evidence="4">Transmembrane protein</fullName>
    </recommendedName>
</protein>